<dbReference type="InterPro" id="IPR005754">
    <property type="entry name" value="Sortase"/>
</dbReference>
<keyword evidence="3" id="KW-1133">Transmembrane helix</keyword>
<evidence type="ECO:0000256" key="2">
    <source>
        <dbReference type="PIRSR" id="PIRSR605754-1"/>
    </source>
</evidence>
<dbReference type="SUPFAM" id="SSF63817">
    <property type="entry name" value="Sortase"/>
    <property type="match status" value="1"/>
</dbReference>
<proteinExistence type="predicted"/>
<keyword evidence="3" id="KW-0812">Transmembrane</keyword>
<gene>
    <name evidence="4" type="ORF">SAMN04489758_13012</name>
</gene>
<dbReference type="OrthoDB" id="9806013at2"/>
<protein>
    <submittedName>
        <fullName evidence="4">Sortase B</fullName>
    </submittedName>
</protein>
<reference evidence="5" key="1">
    <citation type="submission" date="2016-10" db="EMBL/GenBank/DDBJ databases">
        <authorList>
            <person name="Varghese N."/>
            <person name="Submissions S."/>
        </authorList>
    </citation>
    <scope>NUCLEOTIDE SEQUENCE [LARGE SCALE GENOMIC DNA]</scope>
    <source>
        <strain evidence="5">DSM 1551</strain>
    </source>
</reference>
<accession>A0A1I0GJE8</accession>
<dbReference type="AlphaFoldDB" id="A0A1I0GJE8"/>
<evidence type="ECO:0000313" key="4">
    <source>
        <dbReference type="EMBL" id="SET70276.1"/>
    </source>
</evidence>
<evidence type="ECO:0000313" key="5">
    <source>
        <dbReference type="Proteomes" id="UP000198558"/>
    </source>
</evidence>
<dbReference type="CDD" id="cd05826">
    <property type="entry name" value="Sortase_B"/>
    <property type="match status" value="1"/>
</dbReference>
<evidence type="ECO:0000256" key="3">
    <source>
        <dbReference type="SAM" id="Phobius"/>
    </source>
</evidence>
<dbReference type="InterPro" id="IPR023365">
    <property type="entry name" value="Sortase_dom-sf"/>
</dbReference>
<name>A0A1I0GJE8_9FIRM</name>
<sequence length="268" mass="30591">MAKHKKSFIERIKPTGIKDLIRRIILLVCICVFCYSAYNLASIFLEYKQMDDSNKEIENTYVTEQTEERGSYKKIDFDALVKRNPDVKGWIDIPDTRVSYPILQGETNDTYIHSDIDKKEFRAGSIFIASENENPFTDLNTVIYGHNMNNGSMFNNIKSYTKQDFANEHPYVYIYLPDGTVSRYKVVSAHIIPELSILYNTSITDIQSFYQEMLKTSDINVDFDKAANKPVITLSTCTSAGSESGKRNVVHAVLDKAGIDPEVEKMDE</sequence>
<dbReference type="NCBIfam" id="TIGR03064">
    <property type="entry name" value="sortase_srtB"/>
    <property type="match status" value="1"/>
</dbReference>
<feature type="active site" description="Proton donor/acceptor" evidence="2">
    <location>
        <position position="146"/>
    </location>
</feature>
<dbReference type="Pfam" id="PF04203">
    <property type="entry name" value="Sortase"/>
    <property type="match status" value="1"/>
</dbReference>
<dbReference type="Proteomes" id="UP000198558">
    <property type="component" value="Unassembled WGS sequence"/>
</dbReference>
<dbReference type="InterPro" id="IPR009835">
    <property type="entry name" value="SrtB"/>
</dbReference>
<keyword evidence="1" id="KW-0378">Hydrolase</keyword>
<feature type="transmembrane region" description="Helical" evidence="3">
    <location>
        <begin position="20"/>
        <end position="38"/>
    </location>
</feature>
<organism evidence="4 5">
    <name type="scientific">Thomasclavelia cocleata</name>
    <dbReference type="NCBI Taxonomy" id="69824"/>
    <lineage>
        <taxon>Bacteria</taxon>
        <taxon>Bacillati</taxon>
        <taxon>Bacillota</taxon>
        <taxon>Erysipelotrichia</taxon>
        <taxon>Erysipelotrichales</taxon>
        <taxon>Coprobacillaceae</taxon>
        <taxon>Thomasclavelia</taxon>
    </lineage>
</organism>
<dbReference type="RefSeq" id="WP_092355295.1">
    <property type="nucleotide sequence ID" value="NZ_CAJTPY010000034.1"/>
</dbReference>
<dbReference type="GeneID" id="78289018"/>
<dbReference type="Gene3D" id="2.40.260.10">
    <property type="entry name" value="Sortase"/>
    <property type="match status" value="1"/>
</dbReference>
<evidence type="ECO:0000256" key="1">
    <source>
        <dbReference type="ARBA" id="ARBA00022801"/>
    </source>
</evidence>
<dbReference type="EMBL" id="FOIN01000030">
    <property type="protein sequence ID" value="SET70276.1"/>
    <property type="molecule type" value="Genomic_DNA"/>
</dbReference>
<dbReference type="GO" id="GO:0016787">
    <property type="term" value="F:hydrolase activity"/>
    <property type="evidence" value="ECO:0007669"/>
    <property type="project" value="UniProtKB-KW"/>
</dbReference>
<keyword evidence="3" id="KW-0472">Membrane</keyword>
<keyword evidence="5" id="KW-1185">Reference proteome</keyword>
<feature type="active site" description="Acyl-thioester intermediate" evidence="2">
    <location>
        <position position="237"/>
    </location>
</feature>